<dbReference type="InterPro" id="IPR008007">
    <property type="entry name" value="Peptidase_M42"/>
</dbReference>
<dbReference type="AlphaFoldDB" id="A0A9D1KA17"/>
<dbReference type="InterPro" id="IPR051464">
    <property type="entry name" value="Peptidase_M42_aminopept"/>
</dbReference>
<evidence type="ECO:0000256" key="3">
    <source>
        <dbReference type="ARBA" id="ARBA00022670"/>
    </source>
</evidence>
<dbReference type="Gene3D" id="2.40.30.40">
    <property type="entry name" value="Peptidase M42, domain 2"/>
    <property type="match status" value="1"/>
</dbReference>
<dbReference type="EMBL" id="DVKI01000176">
    <property type="protein sequence ID" value="HIT17832.1"/>
    <property type="molecule type" value="Genomic_DNA"/>
</dbReference>
<evidence type="ECO:0000313" key="9">
    <source>
        <dbReference type="EMBL" id="HIT17832.1"/>
    </source>
</evidence>
<accession>A0A9D1KA17</accession>
<feature type="binding site" evidence="8">
    <location>
        <position position="215"/>
    </location>
    <ligand>
        <name>Zn(2+)</name>
        <dbReference type="ChEBI" id="CHEBI:29105"/>
        <label>2</label>
    </ligand>
</feature>
<name>A0A9D1KA17_9FIRM</name>
<keyword evidence="4 8" id="KW-0479">Metal-binding</keyword>
<protein>
    <submittedName>
        <fullName evidence="9">M42 family metallopeptidase</fullName>
    </submittedName>
</protein>
<evidence type="ECO:0000256" key="4">
    <source>
        <dbReference type="ARBA" id="ARBA00022723"/>
    </source>
</evidence>
<dbReference type="SUPFAM" id="SSF53187">
    <property type="entry name" value="Zn-dependent exopeptidases"/>
    <property type="match status" value="1"/>
</dbReference>
<feature type="active site" description="Proton acceptor" evidence="7">
    <location>
        <position position="214"/>
    </location>
</feature>
<reference evidence="9" key="1">
    <citation type="submission" date="2020-10" db="EMBL/GenBank/DDBJ databases">
        <authorList>
            <person name="Gilroy R."/>
        </authorList>
    </citation>
    <scope>NUCLEOTIDE SEQUENCE</scope>
    <source>
        <strain evidence="9">14508</strain>
    </source>
</reference>
<sequence>MALTKKQTQVLREFCLAYGASGYEKEISNLFKKYLVQYGYEIVYDHLGSIYGRKRCHQDHPLKVMVCAHSDEVALKVTNINEQGLIQFQETSIWSQILMGQRVTLINQNKEKFKGAICATPPHLLSAELKNQPVATKNMVADFGFLNRQDALNHHIRLGDVIIVDGSFEVLNENRILAKALDNRVGCALCVELLKTMSQIDLPYDLYIGLNVQEEVGLRGATTAAQMIRPDFAIVVDCSPANDLTSSKELGQLGKGLLVRVIDGNMIAFPQLIDYQRNLCKKYQIPYQYYLSNGGTDAGQIHRTYHGVLTLTSCICARNIHSNSSIMDSNDYQANLKFLKLVLKQFDEKLYQKWIKEGR</sequence>
<dbReference type="PIRSF" id="PIRSF001123">
    <property type="entry name" value="PepA_GA"/>
    <property type="match status" value="1"/>
</dbReference>
<dbReference type="GO" id="GO:0006508">
    <property type="term" value="P:proteolysis"/>
    <property type="evidence" value="ECO:0007669"/>
    <property type="project" value="UniProtKB-KW"/>
</dbReference>
<dbReference type="GO" id="GO:0046872">
    <property type="term" value="F:metal ion binding"/>
    <property type="evidence" value="ECO:0007669"/>
    <property type="project" value="UniProtKB-UniRule"/>
</dbReference>
<feature type="binding site" evidence="8">
    <location>
        <position position="182"/>
    </location>
    <ligand>
        <name>Zn(2+)</name>
        <dbReference type="ChEBI" id="CHEBI:29105"/>
        <label>1</label>
    </ligand>
</feature>
<feature type="binding site" evidence="8">
    <location>
        <position position="182"/>
    </location>
    <ligand>
        <name>Zn(2+)</name>
        <dbReference type="ChEBI" id="CHEBI:29105"/>
        <label>2</label>
    </ligand>
</feature>
<feature type="binding site" evidence="8">
    <location>
        <position position="69"/>
    </location>
    <ligand>
        <name>Zn(2+)</name>
        <dbReference type="ChEBI" id="CHEBI:29105"/>
        <label>1</label>
    </ligand>
</feature>
<evidence type="ECO:0000256" key="5">
    <source>
        <dbReference type="ARBA" id="ARBA00022801"/>
    </source>
</evidence>
<dbReference type="InterPro" id="IPR023367">
    <property type="entry name" value="Peptidase_M42_dom2"/>
</dbReference>
<dbReference type="Pfam" id="PF05343">
    <property type="entry name" value="Peptidase_M42"/>
    <property type="match status" value="1"/>
</dbReference>
<dbReference type="PANTHER" id="PTHR32481:SF0">
    <property type="entry name" value="AMINOPEPTIDASE YPDE-RELATED"/>
    <property type="match status" value="1"/>
</dbReference>
<evidence type="ECO:0000256" key="7">
    <source>
        <dbReference type="PIRSR" id="PIRSR001123-1"/>
    </source>
</evidence>
<evidence type="ECO:0000256" key="1">
    <source>
        <dbReference type="ARBA" id="ARBA00006272"/>
    </source>
</evidence>
<comment type="similarity">
    <text evidence="1 6">Belongs to the peptidase M42 family.</text>
</comment>
<dbReference type="SUPFAM" id="SSF101821">
    <property type="entry name" value="Aminopeptidase/glucanase lid domain"/>
    <property type="match status" value="1"/>
</dbReference>
<evidence type="ECO:0000256" key="2">
    <source>
        <dbReference type="ARBA" id="ARBA00022438"/>
    </source>
</evidence>
<gene>
    <name evidence="9" type="ORF">IAD04_05620</name>
</gene>
<dbReference type="CDD" id="cd05656">
    <property type="entry name" value="M42_Frv"/>
    <property type="match status" value="1"/>
</dbReference>
<keyword evidence="5" id="KW-0378">Hydrolase</keyword>
<proteinExistence type="inferred from homology"/>
<comment type="caution">
    <text evidence="9">The sequence shown here is derived from an EMBL/GenBank/DDBJ whole genome shotgun (WGS) entry which is preliminary data.</text>
</comment>
<keyword evidence="3" id="KW-0645">Protease</keyword>
<evidence type="ECO:0000256" key="6">
    <source>
        <dbReference type="PIRNR" id="PIRNR001123"/>
    </source>
</evidence>
<reference evidence="9" key="2">
    <citation type="journal article" date="2021" name="PeerJ">
        <title>Extensive microbial diversity within the chicken gut microbiome revealed by metagenomics and culture.</title>
        <authorList>
            <person name="Gilroy R."/>
            <person name="Ravi A."/>
            <person name="Getino M."/>
            <person name="Pursley I."/>
            <person name="Horton D.L."/>
            <person name="Alikhan N.F."/>
            <person name="Baker D."/>
            <person name="Gharbi K."/>
            <person name="Hall N."/>
            <person name="Watson M."/>
            <person name="Adriaenssens E.M."/>
            <person name="Foster-Nyarko E."/>
            <person name="Jarju S."/>
            <person name="Secka A."/>
            <person name="Antonio M."/>
            <person name="Oren A."/>
            <person name="Chaudhuri R.R."/>
            <person name="La Ragione R."/>
            <person name="Hildebrand F."/>
            <person name="Pallen M.J."/>
        </authorList>
    </citation>
    <scope>NUCLEOTIDE SEQUENCE</scope>
    <source>
        <strain evidence="9">14508</strain>
    </source>
</reference>
<dbReference type="Gene3D" id="3.40.630.10">
    <property type="entry name" value="Zn peptidases"/>
    <property type="match status" value="1"/>
</dbReference>
<keyword evidence="2" id="KW-0031">Aminopeptidase</keyword>
<evidence type="ECO:0000313" key="10">
    <source>
        <dbReference type="Proteomes" id="UP000886893"/>
    </source>
</evidence>
<comment type="cofactor">
    <cofactor evidence="8">
        <name>a divalent metal cation</name>
        <dbReference type="ChEBI" id="CHEBI:60240"/>
    </cofactor>
    <text evidence="8">Binds 2 divalent metal cations per subunit.</text>
</comment>
<evidence type="ECO:0000256" key="8">
    <source>
        <dbReference type="PIRSR" id="PIRSR001123-2"/>
    </source>
</evidence>
<feature type="binding site" evidence="8">
    <location>
        <position position="321"/>
    </location>
    <ligand>
        <name>Zn(2+)</name>
        <dbReference type="ChEBI" id="CHEBI:29105"/>
        <label>2</label>
    </ligand>
</feature>
<dbReference type="GO" id="GO:0004177">
    <property type="term" value="F:aminopeptidase activity"/>
    <property type="evidence" value="ECO:0007669"/>
    <property type="project" value="UniProtKB-UniRule"/>
</dbReference>
<organism evidence="9 10">
    <name type="scientific">Candidatus Caccosoma faecigallinarum</name>
    <dbReference type="NCBI Taxonomy" id="2840720"/>
    <lineage>
        <taxon>Bacteria</taxon>
        <taxon>Bacillati</taxon>
        <taxon>Bacillota</taxon>
        <taxon>Bacillota incertae sedis</taxon>
        <taxon>Candidatus Caccosoma</taxon>
    </lineage>
</organism>
<feature type="binding site" evidence="8">
    <location>
        <position position="237"/>
    </location>
    <ligand>
        <name>Zn(2+)</name>
        <dbReference type="ChEBI" id="CHEBI:29105"/>
        <label>1</label>
    </ligand>
</feature>
<dbReference type="PANTHER" id="PTHR32481">
    <property type="entry name" value="AMINOPEPTIDASE"/>
    <property type="match status" value="1"/>
</dbReference>
<dbReference type="Proteomes" id="UP000886893">
    <property type="component" value="Unassembled WGS sequence"/>
</dbReference>